<dbReference type="InterPro" id="IPR018060">
    <property type="entry name" value="HTH_AraC"/>
</dbReference>
<organism evidence="5 6">
    <name type="scientific">Cohnella hashimotonis</name>
    <dbReference type="NCBI Taxonomy" id="2826895"/>
    <lineage>
        <taxon>Bacteria</taxon>
        <taxon>Bacillati</taxon>
        <taxon>Bacillota</taxon>
        <taxon>Bacilli</taxon>
        <taxon>Bacillales</taxon>
        <taxon>Paenibacillaceae</taxon>
        <taxon>Cohnella</taxon>
    </lineage>
</organism>
<name>A0ABT6TJS9_9BACL</name>
<keyword evidence="1" id="KW-0805">Transcription regulation</keyword>
<evidence type="ECO:0000313" key="6">
    <source>
        <dbReference type="Proteomes" id="UP001161691"/>
    </source>
</evidence>
<gene>
    <name evidence="5" type="ORF">KB449_19155</name>
</gene>
<dbReference type="InterPro" id="IPR018062">
    <property type="entry name" value="HTH_AraC-typ_CS"/>
</dbReference>
<dbReference type="PROSITE" id="PS00041">
    <property type="entry name" value="HTH_ARAC_FAMILY_1"/>
    <property type="match status" value="1"/>
</dbReference>
<sequence>MDKAFLELAVRNIEIFFATEGCGKLVYGDKTIRLEQGDLVLLPIGEDIEVNRGAAASPSLRMAYRKFHANHLGMAAPILPMRWKVFPRHVEEFERLLCGLPERGNPDSESDGISAGWEGFMNWMLMEPEKSELRPFEAEDSPIRQALSIMSCRFMNSLSVPEISRRVAMSTRHFQRVFKSFTGRSFVQLLQEIRIRHSCGLLQYTRLSVQAVAETVGISDMYSFYRLFRSHCGMTPAAFRLRNQAL</sequence>
<evidence type="ECO:0000259" key="4">
    <source>
        <dbReference type="PROSITE" id="PS01124"/>
    </source>
</evidence>
<dbReference type="SUPFAM" id="SSF46689">
    <property type="entry name" value="Homeodomain-like"/>
    <property type="match status" value="2"/>
</dbReference>
<dbReference type="InterPro" id="IPR009057">
    <property type="entry name" value="Homeodomain-like_sf"/>
</dbReference>
<dbReference type="PANTHER" id="PTHR43280">
    <property type="entry name" value="ARAC-FAMILY TRANSCRIPTIONAL REGULATOR"/>
    <property type="match status" value="1"/>
</dbReference>
<comment type="caution">
    <text evidence="5">The sequence shown here is derived from an EMBL/GenBank/DDBJ whole genome shotgun (WGS) entry which is preliminary data.</text>
</comment>
<dbReference type="Gene3D" id="1.10.10.60">
    <property type="entry name" value="Homeodomain-like"/>
    <property type="match status" value="2"/>
</dbReference>
<evidence type="ECO:0000256" key="3">
    <source>
        <dbReference type="ARBA" id="ARBA00023163"/>
    </source>
</evidence>
<dbReference type="PANTHER" id="PTHR43280:SF2">
    <property type="entry name" value="HTH-TYPE TRANSCRIPTIONAL REGULATOR EXSA"/>
    <property type="match status" value="1"/>
</dbReference>
<protein>
    <submittedName>
        <fullName evidence="5">AraC family transcriptional regulator</fullName>
    </submittedName>
</protein>
<dbReference type="Pfam" id="PF12833">
    <property type="entry name" value="HTH_18"/>
    <property type="match status" value="1"/>
</dbReference>
<dbReference type="PROSITE" id="PS01124">
    <property type="entry name" value="HTH_ARAC_FAMILY_2"/>
    <property type="match status" value="1"/>
</dbReference>
<dbReference type="Proteomes" id="UP001161691">
    <property type="component" value="Unassembled WGS sequence"/>
</dbReference>
<dbReference type="EMBL" id="JAGRPV010000001">
    <property type="protein sequence ID" value="MDI4647103.1"/>
    <property type="molecule type" value="Genomic_DNA"/>
</dbReference>
<reference evidence="5" key="1">
    <citation type="submission" date="2023-04" db="EMBL/GenBank/DDBJ databases">
        <title>Comparative genomic analysis of Cohnella hashimotonis sp. nov., isolated from the International Space Station.</title>
        <authorList>
            <person name="Venkateswaran K."/>
            <person name="Simpson A."/>
        </authorList>
    </citation>
    <scope>NUCLEOTIDE SEQUENCE</scope>
    <source>
        <strain evidence="5">F6_2S_P_1</strain>
    </source>
</reference>
<proteinExistence type="predicted"/>
<dbReference type="RefSeq" id="WP_282909904.1">
    <property type="nucleotide sequence ID" value="NZ_JAGRPV010000001.1"/>
</dbReference>
<evidence type="ECO:0000313" key="5">
    <source>
        <dbReference type="EMBL" id="MDI4647103.1"/>
    </source>
</evidence>
<evidence type="ECO:0000256" key="1">
    <source>
        <dbReference type="ARBA" id="ARBA00023015"/>
    </source>
</evidence>
<accession>A0ABT6TJS9</accession>
<evidence type="ECO:0000256" key="2">
    <source>
        <dbReference type="ARBA" id="ARBA00023125"/>
    </source>
</evidence>
<keyword evidence="3" id="KW-0804">Transcription</keyword>
<dbReference type="SMART" id="SM00342">
    <property type="entry name" value="HTH_ARAC"/>
    <property type="match status" value="1"/>
</dbReference>
<keyword evidence="2" id="KW-0238">DNA-binding</keyword>
<feature type="domain" description="HTH araC/xylS-type" evidence="4">
    <location>
        <begin position="144"/>
        <end position="242"/>
    </location>
</feature>
<keyword evidence="6" id="KW-1185">Reference proteome</keyword>